<sequence>MGIGIENSLYLIKNRLFLQADSLRKLRLFFYVRITNRHFFTSVCPIINEGHKNGYLS</sequence>
<proteinExistence type="predicted"/>
<organism evidence="1 2">
    <name type="scientific">[Eubacterium] siraeum DSM 15702</name>
    <dbReference type="NCBI Taxonomy" id="428128"/>
    <lineage>
        <taxon>Bacteria</taxon>
        <taxon>Bacillati</taxon>
        <taxon>Bacillota</taxon>
        <taxon>Clostridia</taxon>
        <taxon>Eubacteriales</taxon>
        <taxon>Oscillospiraceae</taxon>
        <taxon>Oscillospiraceae incertae sedis</taxon>
    </lineage>
</organism>
<dbReference type="Proteomes" id="UP000005326">
    <property type="component" value="Unassembled WGS sequence"/>
</dbReference>
<keyword evidence="2" id="KW-1185">Reference proteome</keyword>
<reference evidence="1" key="2">
    <citation type="submission" date="2014-06" db="EMBL/GenBank/DDBJ databases">
        <title>Draft genome sequence of Eubacterium siraeum (DSM 15702).</title>
        <authorList>
            <person name="Sudarsanam P."/>
            <person name="Ley R."/>
            <person name="Guruge J."/>
            <person name="Turnbaugh P.J."/>
            <person name="Mahowald M."/>
            <person name="Liep D."/>
            <person name="Gordon J."/>
        </authorList>
    </citation>
    <scope>NUCLEOTIDE SEQUENCE</scope>
    <source>
        <strain evidence="1">DSM 15702</strain>
    </source>
</reference>
<evidence type="ECO:0000313" key="2">
    <source>
        <dbReference type="Proteomes" id="UP000005326"/>
    </source>
</evidence>
<accession>B0MLT0</accession>
<protein>
    <submittedName>
        <fullName evidence="1">Uncharacterized protein</fullName>
    </submittedName>
</protein>
<dbReference type="AlphaFoldDB" id="B0MLT0"/>
<dbReference type="EMBL" id="ABCA03000039">
    <property type="protein sequence ID" value="EDS01253.1"/>
    <property type="molecule type" value="Genomic_DNA"/>
</dbReference>
<name>B0MLT0_9FIRM</name>
<reference evidence="1" key="1">
    <citation type="submission" date="2007-10" db="EMBL/GenBank/DDBJ databases">
        <authorList>
            <person name="Fulton L."/>
            <person name="Clifton S."/>
            <person name="Fulton B."/>
            <person name="Xu J."/>
            <person name="Minx P."/>
            <person name="Pepin K.H."/>
            <person name="Johnson M."/>
            <person name="Thiruvilangam P."/>
            <person name="Bhonagiri V."/>
            <person name="Nash W.E."/>
            <person name="Mardis E.R."/>
            <person name="Wilson R.K."/>
        </authorList>
    </citation>
    <scope>NUCLEOTIDE SEQUENCE [LARGE SCALE GENOMIC DNA]</scope>
    <source>
        <strain evidence="1">DSM 15702</strain>
    </source>
</reference>
<comment type="caution">
    <text evidence="1">The sequence shown here is derived from an EMBL/GenBank/DDBJ whole genome shotgun (WGS) entry which is preliminary data.</text>
</comment>
<evidence type="ECO:0000313" key="1">
    <source>
        <dbReference type="EMBL" id="EDS01253.1"/>
    </source>
</evidence>
<gene>
    <name evidence="1" type="ORF">EUBSIR_00779</name>
</gene>